<evidence type="ECO:0000313" key="7">
    <source>
        <dbReference type="Proteomes" id="UP000824242"/>
    </source>
</evidence>
<name>A0A9D1ANU8_9FIRM</name>
<evidence type="ECO:0000256" key="2">
    <source>
        <dbReference type="ARBA" id="ARBA00022692"/>
    </source>
</evidence>
<feature type="transmembrane region" description="Helical" evidence="5">
    <location>
        <begin position="36"/>
        <end position="58"/>
    </location>
</feature>
<gene>
    <name evidence="6" type="ORF">IAB89_08180</name>
</gene>
<dbReference type="Proteomes" id="UP000824242">
    <property type="component" value="Unassembled WGS sequence"/>
</dbReference>
<protein>
    <submittedName>
        <fullName evidence="6">CvpA family protein</fullName>
    </submittedName>
</protein>
<reference evidence="6" key="2">
    <citation type="journal article" date="2021" name="PeerJ">
        <title>Extensive microbial diversity within the chicken gut microbiome revealed by metagenomics and culture.</title>
        <authorList>
            <person name="Gilroy R."/>
            <person name="Ravi A."/>
            <person name="Getino M."/>
            <person name="Pursley I."/>
            <person name="Horton D.L."/>
            <person name="Alikhan N.F."/>
            <person name="Baker D."/>
            <person name="Gharbi K."/>
            <person name="Hall N."/>
            <person name="Watson M."/>
            <person name="Adriaenssens E.M."/>
            <person name="Foster-Nyarko E."/>
            <person name="Jarju S."/>
            <person name="Secka A."/>
            <person name="Antonio M."/>
            <person name="Oren A."/>
            <person name="Chaudhuri R.R."/>
            <person name="La Ragione R."/>
            <person name="Hildebrand F."/>
            <person name="Pallen M.J."/>
        </authorList>
    </citation>
    <scope>NUCLEOTIDE SEQUENCE</scope>
    <source>
        <strain evidence="6">ChiSxjej1B13-7958</strain>
    </source>
</reference>
<dbReference type="EMBL" id="DVGZ01000087">
    <property type="protein sequence ID" value="HIR47613.1"/>
    <property type="molecule type" value="Genomic_DNA"/>
</dbReference>
<dbReference type="InterPro" id="IPR003825">
    <property type="entry name" value="Colicin-V_CvpA"/>
</dbReference>
<sequence>MGFLLDVVLAAVIVVSLLLGIKSGVVRSLVGFAGGIFAMAASAVLSGFAADVFCGMVGESHAATPIEYNMIRIVASVILYVALQFLVYLAARALDQMFRLPGLNLINRVCGAVFGALRGAVIAALLCVVLTLALPYMKVDEGKPLPQETLHSSFLYRQLYEENPVALLFA</sequence>
<reference evidence="6" key="1">
    <citation type="submission" date="2020-10" db="EMBL/GenBank/DDBJ databases">
        <authorList>
            <person name="Gilroy R."/>
        </authorList>
    </citation>
    <scope>NUCLEOTIDE SEQUENCE</scope>
    <source>
        <strain evidence="6">ChiSxjej1B13-7958</strain>
    </source>
</reference>
<feature type="transmembrane region" description="Helical" evidence="5">
    <location>
        <begin position="111"/>
        <end position="134"/>
    </location>
</feature>
<feature type="transmembrane region" description="Helical" evidence="5">
    <location>
        <begin position="70"/>
        <end position="91"/>
    </location>
</feature>
<dbReference type="PANTHER" id="PTHR37306:SF1">
    <property type="entry name" value="COLICIN V PRODUCTION PROTEIN"/>
    <property type="match status" value="1"/>
</dbReference>
<keyword evidence="4 5" id="KW-0472">Membrane</keyword>
<evidence type="ECO:0000256" key="5">
    <source>
        <dbReference type="SAM" id="Phobius"/>
    </source>
</evidence>
<dbReference type="GO" id="GO:0009403">
    <property type="term" value="P:toxin biosynthetic process"/>
    <property type="evidence" value="ECO:0007669"/>
    <property type="project" value="InterPro"/>
</dbReference>
<dbReference type="AlphaFoldDB" id="A0A9D1ANU8"/>
<dbReference type="PANTHER" id="PTHR37306">
    <property type="entry name" value="COLICIN V PRODUCTION PROTEIN"/>
    <property type="match status" value="1"/>
</dbReference>
<evidence type="ECO:0000313" key="6">
    <source>
        <dbReference type="EMBL" id="HIR47613.1"/>
    </source>
</evidence>
<evidence type="ECO:0000256" key="1">
    <source>
        <dbReference type="ARBA" id="ARBA00004141"/>
    </source>
</evidence>
<proteinExistence type="predicted"/>
<evidence type="ECO:0000256" key="4">
    <source>
        <dbReference type="ARBA" id="ARBA00023136"/>
    </source>
</evidence>
<comment type="caution">
    <text evidence="6">The sequence shown here is derived from an EMBL/GenBank/DDBJ whole genome shotgun (WGS) entry which is preliminary data.</text>
</comment>
<organism evidence="6 7">
    <name type="scientific">Candidatus Caccousia avicola</name>
    <dbReference type="NCBI Taxonomy" id="2840721"/>
    <lineage>
        <taxon>Bacteria</taxon>
        <taxon>Bacillati</taxon>
        <taxon>Bacillota</taxon>
        <taxon>Clostridia</taxon>
        <taxon>Eubacteriales</taxon>
        <taxon>Oscillospiraceae</taxon>
        <taxon>Oscillospiraceae incertae sedis</taxon>
        <taxon>Candidatus Caccousia</taxon>
    </lineage>
</organism>
<dbReference type="Pfam" id="PF02674">
    <property type="entry name" value="Colicin_V"/>
    <property type="match status" value="1"/>
</dbReference>
<keyword evidence="2 5" id="KW-0812">Transmembrane</keyword>
<dbReference type="GO" id="GO:0016020">
    <property type="term" value="C:membrane"/>
    <property type="evidence" value="ECO:0007669"/>
    <property type="project" value="UniProtKB-SubCell"/>
</dbReference>
<accession>A0A9D1ANU8</accession>
<evidence type="ECO:0000256" key="3">
    <source>
        <dbReference type="ARBA" id="ARBA00022989"/>
    </source>
</evidence>
<keyword evidence="3 5" id="KW-1133">Transmembrane helix</keyword>
<comment type="subcellular location">
    <subcellularLocation>
        <location evidence="1">Membrane</location>
        <topology evidence="1">Multi-pass membrane protein</topology>
    </subcellularLocation>
</comment>